<evidence type="ECO:0000256" key="2">
    <source>
        <dbReference type="ARBA" id="ARBA00007353"/>
    </source>
</evidence>
<dbReference type="SUPFAM" id="SSF64438">
    <property type="entry name" value="CNF1/YfiH-like putative cysteine hydrolases"/>
    <property type="match status" value="1"/>
</dbReference>
<gene>
    <name evidence="11" type="ORF">SAMN05444581_10722</name>
</gene>
<evidence type="ECO:0000256" key="7">
    <source>
        <dbReference type="ARBA" id="ARBA00047989"/>
    </source>
</evidence>
<comment type="catalytic activity">
    <reaction evidence="8">
        <text>adenosine + phosphate = alpha-D-ribose 1-phosphate + adenine</text>
        <dbReference type="Rhea" id="RHEA:27642"/>
        <dbReference type="ChEBI" id="CHEBI:16335"/>
        <dbReference type="ChEBI" id="CHEBI:16708"/>
        <dbReference type="ChEBI" id="CHEBI:43474"/>
        <dbReference type="ChEBI" id="CHEBI:57720"/>
        <dbReference type="EC" id="2.4.2.1"/>
    </reaction>
    <physiologicalReaction direction="left-to-right" evidence="8">
        <dbReference type="Rhea" id="RHEA:27643"/>
    </physiologicalReaction>
</comment>
<dbReference type="PANTHER" id="PTHR30616">
    <property type="entry name" value="UNCHARACTERIZED PROTEIN YFIH"/>
    <property type="match status" value="1"/>
</dbReference>
<dbReference type="STRING" id="1612308.SAMN05444581_10722"/>
<dbReference type="PANTHER" id="PTHR30616:SF2">
    <property type="entry name" value="PURINE NUCLEOSIDE PHOSPHORYLASE LACC1"/>
    <property type="match status" value="1"/>
</dbReference>
<protein>
    <recommendedName>
        <fullName evidence="10">Purine nucleoside phosphorylase</fullName>
    </recommendedName>
</protein>
<organism evidence="11 12">
    <name type="scientific">Methylocapsa palsarum</name>
    <dbReference type="NCBI Taxonomy" id="1612308"/>
    <lineage>
        <taxon>Bacteria</taxon>
        <taxon>Pseudomonadati</taxon>
        <taxon>Pseudomonadota</taxon>
        <taxon>Alphaproteobacteria</taxon>
        <taxon>Hyphomicrobiales</taxon>
        <taxon>Beijerinckiaceae</taxon>
        <taxon>Methylocapsa</taxon>
    </lineage>
</organism>
<dbReference type="Proteomes" id="UP000198755">
    <property type="component" value="Unassembled WGS sequence"/>
</dbReference>
<comment type="catalytic activity">
    <reaction evidence="7">
        <text>adenosine + H2O + H(+) = inosine + NH4(+)</text>
        <dbReference type="Rhea" id="RHEA:24408"/>
        <dbReference type="ChEBI" id="CHEBI:15377"/>
        <dbReference type="ChEBI" id="CHEBI:15378"/>
        <dbReference type="ChEBI" id="CHEBI:16335"/>
        <dbReference type="ChEBI" id="CHEBI:17596"/>
        <dbReference type="ChEBI" id="CHEBI:28938"/>
        <dbReference type="EC" id="3.5.4.4"/>
    </reaction>
    <physiologicalReaction direction="left-to-right" evidence="7">
        <dbReference type="Rhea" id="RHEA:24409"/>
    </physiologicalReaction>
</comment>
<evidence type="ECO:0000256" key="5">
    <source>
        <dbReference type="ARBA" id="ARBA00022801"/>
    </source>
</evidence>
<dbReference type="Pfam" id="PF02578">
    <property type="entry name" value="Cu-oxidase_4"/>
    <property type="match status" value="1"/>
</dbReference>
<dbReference type="Gene3D" id="3.60.140.10">
    <property type="entry name" value="CNF1/YfiH-like putative cysteine hydrolases"/>
    <property type="match status" value="1"/>
</dbReference>
<dbReference type="RefSeq" id="WP_091681396.1">
    <property type="nucleotide sequence ID" value="NZ_FOSN01000007.1"/>
</dbReference>
<accession>A0A1I3Z295</accession>
<evidence type="ECO:0000256" key="1">
    <source>
        <dbReference type="ARBA" id="ARBA00000553"/>
    </source>
</evidence>
<dbReference type="GO" id="GO:0017061">
    <property type="term" value="F:S-methyl-5-thioadenosine phosphorylase activity"/>
    <property type="evidence" value="ECO:0007669"/>
    <property type="project" value="UniProtKB-EC"/>
</dbReference>
<dbReference type="InterPro" id="IPR003730">
    <property type="entry name" value="Cu_polyphenol_OxRdtase"/>
</dbReference>
<dbReference type="GO" id="GO:0016787">
    <property type="term" value="F:hydrolase activity"/>
    <property type="evidence" value="ECO:0007669"/>
    <property type="project" value="UniProtKB-KW"/>
</dbReference>
<dbReference type="EMBL" id="FOSN01000007">
    <property type="protein sequence ID" value="SFK38194.1"/>
    <property type="molecule type" value="Genomic_DNA"/>
</dbReference>
<evidence type="ECO:0000256" key="4">
    <source>
        <dbReference type="ARBA" id="ARBA00022723"/>
    </source>
</evidence>
<dbReference type="CDD" id="cd16833">
    <property type="entry name" value="YfiH"/>
    <property type="match status" value="1"/>
</dbReference>
<evidence type="ECO:0000256" key="10">
    <source>
        <dbReference type="RuleBase" id="RU361274"/>
    </source>
</evidence>
<dbReference type="NCBIfam" id="TIGR00726">
    <property type="entry name" value="peptidoglycan editing factor PgeF"/>
    <property type="match status" value="1"/>
</dbReference>
<keyword evidence="6" id="KW-0862">Zinc</keyword>
<comment type="catalytic activity">
    <reaction evidence="9">
        <text>S-methyl-5'-thioadenosine + phosphate = 5-(methylsulfanyl)-alpha-D-ribose 1-phosphate + adenine</text>
        <dbReference type="Rhea" id="RHEA:11852"/>
        <dbReference type="ChEBI" id="CHEBI:16708"/>
        <dbReference type="ChEBI" id="CHEBI:17509"/>
        <dbReference type="ChEBI" id="CHEBI:43474"/>
        <dbReference type="ChEBI" id="CHEBI:58533"/>
        <dbReference type="EC" id="2.4.2.28"/>
    </reaction>
    <physiologicalReaction direction="left-to-right" evidence="9">
        <dbReference type="Rhea" id="RHEA:11853"/>
    </physiologicalReaction>
</comment>
<dbReference type="InterPro" id="IPR038371">
    <property type="entry name" value="Cu_polyphenol_OxRdtase_sf"/>
</dbReference>
<evidence type="ECO:0000256" key="6">
    <source>
        <dbReference type="ARBA" id="ARBA00022833"/>
    </source>
</evidence>
<evidence type="ECO:0000313" key="11">
    <source>
        <dbReference type="EMBL" id="SFK38194.1"/>
    </source>
</evidence>
<comment type="catalytic activity">
    <reaction evidence="1">
        <text>inosine + phosphate = alpha-D-ribose 1-phosphate + hypoxanthine</text>
        <dbReference type="Rhea" id="RHEA:27646"/>
        <dbReference type="ChEBI" id="CHEBI:17368"/>
        <dbReference type="ChEBI" id="CHEBI:17596"/>
        <dbReference type="ChEBI" id="CHEBI:43474"/>
        <dbReference type="ChEBI" id="CHEBI:57720"/>
        <dbReference type="EC" id="2.4.2.1"/>
    </reaction>
    <physiologicalReaction direction="left-to-right" evidence="1">
        <dbReference type="Rhea" id="RHEA:27647"/>
    </physiologicalReaction>
</comment>
<evidence type="ECO:0000256" key="9">
    <source>
        <dbReference type="ARBA" id="ARBA00049893"/>
    </source>
</evidence>
<dbReference type="InterPro" id="IPR011324">
    <property type="entry name" value="Cytotoxic_necrot_fac-like_cat"/>
</dbReference>
<dbReference type="OrthoDB" id="4279at2"/>
<reference evidence="11 12" key="1">
    <citation type="submission" date="2016-10" db="EMBL/GenBank/DDBJ databases">
        <authorList>
            <person name="de Groot N.N."/>
        </authorList>
    </citation>
    <scope>NUCLEOTIDE SEQUENCE [LARGE SCALE GENOMIC DNA]</scope>
    <source>
        <strain evidence="11 12">NE2</strain>
    </source>
</reference>
<keyword evidence="5" id="KW-0378">Hydrolase</keyword>
<evidence type="ECO:0000256" key="3">
    <source>
        <dbReference type="ARBA" id="ARBA00022679"/>
    </source>
</evidence>
<evidence type="ECO:0000313" key="12">
    <source>
        <dbReference type="Proteomes" id="UP000198755"/>
    </source>
</evidence>
<proteinExistence type="inferred from homology"/>
<keyword evidence="4" id="KW-0479">Metal-binding</keyword>
<evidence type="ECO:0000256" key="8">
    <source>
        <dbReference type="ARBA" id="ARBA00048968"/>
    </source>
</evidence>
<dbReference type="AlphaFoldDB" id="A0A1I3Z295"/>
<comment type="similarity">
    <text evidence="2 10">Belongs to the purine nucleoside phosphorylase YfiH/LACC1 family.</text>
</comment>
<sequence length="256" mass="27174">MSAPAPLTASLFDEAGLTHGFFTREGGVSTGVYASLNGGVGSSDDAASVAENRRRMALHLQIDAQNLLVPYQIHSPDALAVRQAFAERPRCDALVTATPGLGLGVTGADCGMILFADVEARVIGAAHAGWKGALTGVIEATLAAMEDLGAARETVRVALGPMIGPESYEVGPEFFARFVEAADDHEAFFAVSEHVGHYMFDLPGFIGMRLQRAGIGAIENLAFDTYADPARFYSYRRSVHKNEPDYGRQVAAIALV</sequence>
<dbReference type="GO" id="GO:0005507">
    <property type="term" value="F:copper ion binding"/>
    <property type="evidence" value="ECO:0007669"/>
    <property type="project" value="TreeGrafter"/>
</dbReference>
<name>A0A1I3Z295_9HYPH</name>
<keyword evidence="3" id="KW-0808">Transferase</keyword>
<keyword evidence="12" id="KW-1185">Reference proteome</keyword>